<feature type="region of interest" description="Disordered" evidence="1">
    <location>
        <begin position="420"/>
        <end position="449"/>
    </location>
</feature>
<evidence type="ECO:0000313" key="2">
    <source>
        <dbReference type="EMBL" id="SQH73755.1"/>
    </source>
</evidence>
<organism evidence="2 3">
    <name type="scientific">Porphyromonas crevioricanis</name>
    <dbReference type="NCBI Taxonomy" id="393921"/>
    <lineage>
        <taxon>Bacteria</taxon>
        <taxon>Pseudomonadati</taxon>
        <taxon>Bacteroidota</taxon>
        <taxon>Bacteroidia</taxon>
        <taxon>Bacteroidales</taxon>
        <taxon>Porphyromonadaceae</taxon>
        <taxon>Porphyromonas</taxon>
    </lineage>
</organism>
<protein>
    <recommendedName>
        <fullName evidence="4">DUF4280 domain-containing protein</fullName>
    </recommendedName>
</protein>
<dbReference type="Proteomes" id="UP000249300">
    <property type="component" value="Chromosome 1"/>
</dbReference>
<evidence type="ECO:0000256" key="1">
    <source>
        <dbReference type="SAM" id="MobiDB-lite"/>
    </source>
</evidence>
<dbReference type="AlphaFoldDB" id="A0A2X4PMY0"/>
<reference evidence="2 3" key="1">
    <citation type="submission" date="2018-06" db="EMBL/GenBank/DDBJ databases">
        <authorList>
            <consortium name="Pathogen Informatics"/>
            <person name="Doyle S."/>
        </authorList>
    </citation>
    <scope>NUCLEOTIDE SEQUENCE [LARGE SCALE GENOMIC DNA]</scope>
    <source>
        <strain evidence="2 3">NCTC12858</strain>
    </source>
</reference>
<evidence type="ECO:0000313" key="3">
    <source>
        <dbReference type="Proteomes" id="UP000249300"/>
    </source>
</evidence>
<accession>A0A2X4PMY0</accession>
<dbReference type="Pfam" id="PF14107">
    <property type="entry name" value="DUF4280"/>
    <property type="match status" value="1"/>
</dbReference>
<dbReference type="KEGG" id="pcre:NCTC12858_01622"/>
<proteinExistence type="predicted"/>
<name>A0A2X4PMY0_9PORP</name>
<dbReference type="RefSeq" id="WP_111759362.1">
    <property type="nucleotide sequence ID" value="NZ_LS483447.1"/>
</dbReference>
<dbReference type="InterPro" id="IPR025460">
    <property type="entry name" value="DUF4280"/>
</dbReference>
<keyword evidence="3" id="KW-1185">Reference proteome</keyword>
<evidence type="ECO:0008006" key="4">
    <source>
        <dbReference type="Google" id="ProtNLM"/>
    </source>
</evidence>
<sequence length="494" mass="53806">MAGKKYVPEGIWLVCDKGVKPSQLRSLSYRETVIMGEHMCTRMDKVLAVNFDPFGACACCNGSPCTAPVIDWVNVTEKIRLGGNPLLLENSELLCSLGGRIRIFYTLTAASAACGASQEQERSFWSKAIDFGKGLGKGLWKGLKGTVTGVVDLTVWAGKHSLPYMLLNPAGFADQLKQDGEILNSLGSLVGKAGTWIYRNSAVNLLANPQDFLAAQQENRAMLETLADKAANMSAEEWGDFAGQVLFEVGTEVATAGGAAALTAVKAADKVMDVAKVANRVDDVLDTAKTLDRIDDAADIAKAADKLDDAADAAKALSKAMVPKLEPPVKNIDEFLFDYKKYRLREGEKLGDFGETIAKDYYRSLGYDEFYAVQNKSGNGVDIVARNSQTGDMVKAEVKTTQQDKLWNGGKTKEIPLSKDQRQMGGKHYTNDRLNRAANGDDGYTDGRSSEQAEMALEAQREAINNGAEVKTEKIDIYVDQNGRLRGEPQIRKW</sequence>
<dbReference type="CDD" id="cd20736">
    <property type="entry name" value="PoNe_Nuclease"/>
    <property type="match status" value="1"/>
</dbReference>
<gene>
    <name evidence="2" type="ORF">NCTC12858_01622</name>
</gene>
<dbReference type="EMBL" id="LS483447">
    <property type="protein sequence ID" value="SQH73755.1"/>
    <property type="molecule type" value="Genomic_DNA"/>
</dbReference>